<feature type="compositionally biased region" description="Low complexity" evidence="2">
    <location>
        <begin position="306"/>
        <end position="323"/>
    </location>
</feature>
<feature type="region of interest" description="Disordered" evidence="2">
    <location>
        <begin position="596"/>
        <end position="625"/>
    </location>
</feature>
<evidence type="ECO:0000313" key="4">
    <source>
        <dbReference type="EMBL" id="WWC71537.1"/>
    </source>
</evidence>
<feature type="compositionally biased region" description="Basic and acidic residues" evidence="2">
    <location>
        <begin position="605"/>
        <end position="615"/>
    </location>
</feature>
<feature type="compositionally biased region" description="Low complexity" evidence="2">
    <location>
        <begin position="97"/>
        <end position="114"/>
    </location>
</feature>
<dbReference type="EMBL" id="KI894010">
    <property type="protein sequence ID" value="OCF50283.1"/>
    <property type="molecule type" value="Genomic_DNA"/>
</dbReference>
<feature type="compositionally biased region" description="Low complexity" evidence="2">
    <location>
        <begin position="186"/>
        <end position="205"/>
    </location>
</feature>
<reference evidence="3" key="1">
    <citation type="submission" date="2013-07" db="EMBL/GenBank/DDBJ databases">
        <title>The Genome Sequence of Cryptococcus pinus CBS10737.</title>
        <authorList>
            <consortium name="The Broad Institute Genome Sequencing Platform"/>
            <person name="Cuomo C."/>
            <person name="Litvintseva A."/>
            <person name="Chen Y."/>
            <person name="Heitman J."/>
            <person name="Sun S."/>
            <person name="Springer D."/>
            <person name="Dromer F."/>
            <person name="Young S.K."/>
            <person name="Zeng Q."/>
            <person name="Gargeya S."/>
            <person name="Fitzgerald M."/>
            <person name="Abouelleil A."/>
            <person name="Alvarado L."/>
            <person name="Berlin A.M."/>
            <person name="Chapman S.B."/>
            <person name="Dewar J."/>
            <person name="Goldberg J."/>
            <person name="Griggs A."/>
            <person name="Gujja S."/>
            <person name="Hansen M."/>
            <person name="Howarth C."/>
            <person name="Imamovic A."/>
            <person name="Larimer J."/>
            <person name="McCowan C."/>
            <person name="Murphy C."/>
            <person name="Pearson M."/>
            <person name="Priest M."/>
            <person name="Roberts A."/>
            <person name="Saif S."/>
            <person name="Shea T."/>
            <person name="Sykes S."/>
            <person name="Wortman J."/>
            <person name="Nusbaum C."/>
            <person name="Birren B."/>
        </authorList>
    </citation>
    <scope>NUCLEOTIDE SEQUENCE [LARGE SCALE GENOMIC DNA]</scope>
    <source>
        <strain evidence="3">CBS 10737</strain>
    </source>
</reference>
<protein>
    <submittedName>
        <fullName evidence="3">Uncharacterized protein</fullName>
    </submittedName>
</protein>
<evidence type="ECO:0000256" key="2">
    <source>
        <dbReference type="SAM" id="MobiDB-lite"/>
    </source>
</evidence>
<evidence type="ECO:0000256" key="1">
    <source>
        <dbReference type="SAM" id="Coils"/>
    </source>
</evidence>
<dbReference type="RefSeq" id="XP_019011502.1">
    <property type="nucleotide sequence ID" value="XM_019155348.1"/>
</dbReference>
<dbReference type="STRING" id="1296096.A0A1B9I432"/>
<dbReference type="EMBL" id="CP144525">
    <property type="protein sequence ID" value="WWC71537.1"/>
    <property type="molecule type" value="Genomic_DNA"/>
</dbReference>
<keyword evidence="5" id="KW-1185">Reference proteome</keyword>
<feature type="region of interest" description="Disordered" evidence="2">
    <location>
        <begin position="1"/>
        <end position="119"/>
    </location>
</feature>
<gene>
    <name evidence="3" type="ORF">I206_03602</name>
    <name evidence="4" type="ORF">I206_105495</name>
</gene>
<dbReference type="KEGG" id="kpin:30171971"/>
<feature type="region of interest" description="Disordered" evidence="2">
    <location>
        <begin position="143"/>
        <end position="168"/>
    </location>
</feature>
<name>A0A1B9I432_9TREE</name>
<feature type="coiled-coil region" evidence="1">
    <location>
        <begin position="409"/>
        <end position="436"/>
    </location>
</feature>
<sequence>MANFMNKFRCGRTTPQTTNHPFAEGADPPPSIAANQSNFLPSHTSSSAYHQSACSPKKPTSSPASKTSTSSPFSTPVMGKSAISSTPPLTTGEYRVSPTKTSKTPTAKPASALPPVLPAPSYALPPTPIASPDRRSSMLFVGTERTQHAKKPSLGLRSQGHAAPPSSFVSPILHKHARIGSELPHKPQSPSHSRSASSPCSTSPSKKPPIHRSNRCVFDSYNVSESMGSNIGQSVARPTEAEPFDYHEPRHRPAALRLRTSNLNLELAEKSKMRIKESPSIDLDYGGILVKSSALSPLIFENLPQSSFPPSSKEKSSTSIPDSASPEILITPASIFTSLSTAAFTKPSNHFKPFENLPIPWSTIATSDLYKELGEEKYNTFIDTNLSEIKRIDIKLLHPDIISISFSEEERLQIELNRLKEKHSLLVNQRESLIKRIEIGLLTIDQIQLHKLIQHLKQIDKRVDRISRQIYICNDQIKQIQIQSKEHIIGVLKIALAIKRKAVDNETLQHSRKNDHHELSIDERSLNSRSSDMISNCPTTLRADVPHTIAIRFLEPELSSSSPTSITKSKDEIKESSCQCSRPLSTATVINVNSFPFPIPPNRKKNSDEEGKPENKSTLFKSTTRSVRKTHISAKQDLRLPNSDDQCGLEVEIGQDLHDQDDFGSTDHHNTDISFIETCTDILIYPPGHVRSISAPLLGLEVPLSAYTLSTDHNFHNACDNDRFHERSISENDYHPSSSTSSCGSTIRVTAPLRINTKRRMKISE</sequence>
<feature type="region of interest" description="Disordered" evidence="2">
    <location>
        <begin position="306"/>
        <end position="325"/>
    </location>
</feature>
<dbReference type="Proteomes" id="UP000094020">
    <property type="component" value="Chromosome 7"/>
</dbReference>
<feature type="compositionally biased region" description="Low complexity" evidence="2">
    <location>
        <begin position="55"/>
        <end position="76"/>
    </location>
</feature>
<evidence type="ECO:0000313" key="5">
    <source>
        <dbReference type="Proteomes" id="UP000094020"/>
    </source>
</evidence>
<feature type="compositionally biased region" description="Polar residues" evidence="2">
    <location>
        <begin position="33"/>
        <end position="54"/>
    </location>
</feature>
<accession>A0A1B9I432</accession>
<keyword evidence="1" id="KW-0175">Coiled coil</keyword>
<organism evidence="3">
    <name type="scientific">Kwoniella pini CBS 10737</name>
    <dbReference type="NCBI Taxonomy" id="1296096"/>
    <lineage>
        <taxon>Eukaryota</taxon>
        <taxon>Fungi</taxon>
        <taxon>Dikarya</taxon>
        <taxon>Basidiomycota</taxon>
        <taxon>Agaricomycotina</taxon>
        <taxon>Tremellomycetes</taxon>
        <taxon>Tremellales</taxon>
        <taxon>Cryptococcaceae</taxon>
        <taxon>Kwoniella</taxon>
    </lineage>
</organism>
<reference evidence="3" key="3">
    <citation type="submission" date="2016-07" db="EMBL/GenBank/DDBJ databases">
        <title>Evolution of pathogenesis and genome organization in the Tremellales.</title>
        <authorList>
            <person name="Cuomo C."/>
            <person name="Litvintseva A."/>
            <person name="Heitman J."/>
            <person name="Chen Y."/>
            <person name="Sun S."/>
            <person name="Springer D."/>
            <person name="Dromer F."/>
            <person name="Young S."/>
            <person name="Zeng Q."/>
            <person name="Chapman S."/>
            <person name="Gujja S."/>
            <person name="Saif S."/>
            <person name="Birren B."/>
        </authorList>
    </citation>
    <scope>NUCLEOTIDE SEQUENCE</scope>
    <source>
        <strain evidence="3">CBS 10737</strain>
    </source>
</reference>
<reference evidence="4" key="4">
    <citation type="submission" date="2024-02" db="EMBL/GenBank/DDBJ databases">
        <title>Comparative genomics of Cryptococcus and Kwoniella reveals pathogenesis evolution and contrasting modes of karyotype evolution via chromosome fusion or intercentromeric recombination.</title>
        <authorList>
            <person name="Coelho M.A."/>
            <person name="David-Palma M."/>
            <person name="Shea T."/>
            <person name="Bowers K."/>
            <person name="McGinley-Smith S."/>
            <person name="Mohammad A.W."/>
            <person name="Gnirke A."/>
            <person name="Yurkov A.M."/>
            <person name="Nowrousian M."/>
            <person name="Sun S."/>
            <person name="Cuomo C.A."/>
            <person name="Heitman J."/>
        </authorList>
    </citation>
    <scope>NUCLEOTIDE SEQUENCE</scope>
    <source>
        <strain evidence="4">CBS 10737</strain>
    </source>
</reference>
<dbReference type="GeneID" id="30171971"/>
<dbReference type="OrthoDB" id="2564639at2759"/>
<dbReference type="AlphaFoldDB" id="A0A1B9I432"/>
<feature type="region of interest" description="Disordered" evidence="2">
    <location>
        <begin position="181"/>
        <end position="214"/>
    </location>
</feature>
<evidence type="ECO:0000313" key="3">
    <source>
        <dbReference type="EMBL" id="OCF50283.1"/>
    </source>
</evidence>
<feature type="compositionally biased region" description="Polar residues" evidence="2">
    <location>
        <begin position="616"/>
        <end position="625"/>
    </location>
</feature>
<proteinExistence type="predicted"/>
<reference evidence="4" key="2">
    <citation type="submission" date="2013-07" db="EMBL/GenBank/DDBJ databases">
        <authorList>
            <consortium name="The Broad Institute Genome Sequencing Platform"/>
            <person name="Cuomo C."/>
            <person name="Litvintseva A."/>
            <person name="Chen Y."/>
            <person name="Heitman J."/>
            <person name="Sun S."/>
            <person name="Springer D."/>
            <person name="Dromer F."/>
            <person name="Young S.K."/>
            <person name="Zeng Q."/>
            <person name="Gargeya S."/>
            <person name="Fitzgerald M."/>
            <person name="Abouelleil A."/>
            <person name="Alvarado L."/>
            <person name="Berlin A.M."/>
            <person name="Chapman S.B."/>
            <person name="Dewar J."/>
            <person name="Goldberg J."/>
            <person name="Griggs A."/>
            <person name="Gujja S."/>
            <person name="Hansen M."/>
            <person name="Howarth C."/>
            <person name="Imamovic A."/>
            <person name="Larimer J."/>
            <person name="McCowan C."/>
            <person name="Murphy C."/>
            <person name="Pearson M."/>
            <person name="Priest M."/>
            <person name="Roberts A."/>
            <person name="Saif S."/>
            <person name="Shea T."/>
            <person name="Sykes S."/>
            <person name="Wortman J."/>
            <person name="Nusbaum C."/>
            <person name="Birren B."/>
        </authorList>
    </citation>
    <scope>NUCLEOTIDE SEQUENCE</scope>
    <source>
        <strain evidence="4">CBS 10737</strain>
    </source>
</reference>